<sequence length="601" mass="68704">MFLRATIVFHSFFDPGFCYDETKIWESSYKLVDFACYTARVGLFSNVNILYLVGIAEAGNLNGVCTYGASFYTKDPLTNQLARACFNFALLAYSIGLIIIIIYTIPVYRYKALDCQEVSKDFVQRNEKYYRVHSNDEIPDDMRNVVELDDTILIISGAAENDTSFLITTLGEHKVKWTFCRDDSHQCANKEQEFSVCYHNGGDNMFESKNDIDKECEGKRMCKIKVQLSKRDNFIFGGDFAENGMSLVPGEKCHAVNLYASSDETRGHIKTENNYDPTDSSTFGCKLLTRKLRKSNQYHTQIFVRQGKNNDGCKIKMFSYQSQLIIKGELNHSNATRSTKAPQIFESTEKSATAKFFDDWKYLIIVIVVIFIGAIIAAVVIKRKWLKKQFQKKKKNINSTAQGRGIGASEKQDTHGTTFDETTPYASNRQKLNVPAEKQTAQNEKKKEETATKVLKLAEKIAESHGFWINDRDPTVTGDEEEWLKNHADSLTKICVELHGVPIPDIGATHTEHLDYIDKHSLRDIYIIALYTEVEEPTRMFFLTSVIERFREVVKQIPTNELEKAPHPLPLLLRVYQEHPSVFGLRPLKKNNDKKPVIKKQ</sequence>
<name>A0AC34FPA4_9BILA</name>
<evidence type="ECO:0000313" key="2">
    <source>
        <dbReference type="WBParaSite" id="ES5_v2.g19107.t1"/>
    </source>
</evidence>
<dbReference type="WBParaSite" id="ES5_v2.g19107.t1">
    <property type="protein sequence ID" value="ES5_v2.g19107.t1"/>
    <property type="gene ID" value="ES5_v2.g19107"/>
</dbReference>
<dbReference type="Proteomes" id="UP000887579">
    <property type="component" value="Unplaced"/>
</dbReference>
<reference evidence="2" key="1">
    <citation type="submission" date="2022-11" db="UniProtKB">
        <authorList>
            <consortium name="WormBaseParasite"/>
        </authorList>
    </citation>
    <scope>IDENTIFICATION</scope>
</reference>
<evidence type="ECO:0000313" key="1">
    <source>
        <dbReference type="Proteomes" id="UP000887579"/>
    </source>
</evidence>
<organism evidence="1 2">
    <name type="scientific">Panagrolaimus sp. ES5</name>
    <dbReference type="NCBI Taxonomy" id="591445"/>
    <lineage>
        <taxon>Eukaryota</taxon>
        <taxon>Metazoa</taxon>
        <taxon>Ecdysozoa</taxon>
        <taxon>Nematoda</taxon>
        <taxon>Chromadorea</taxon>
        <taxon>Rhabditida</taxon>
        <taxon>Tylenchina</taxon>
        <taxon>Panagrolaimomorpha</taxon>
        <taxon>Panagrolaimoidea</taxon>
        <taxon>Panagrolaimidae</taxon>
        <taxon>Panagrolaimus</taxon>
    </lineage>
</organism>
<proteinExistence type="predicted"/>
<protein>
    <submittedName>
        <fullName evidence="2">Uncharacterized protein</fullName>
    </submittedName>
</protein>
<accession>A0AC34FPA4</accession>